<evidence type="ECO:0000313" key="3">
    <source>
        <dbReference type="EMBL" id="MCG2575999.1"/>
    </source>
</evidence>
<feature type="transmembrane region" description="Helical" evidence="1">
    <location>
        <begin position="173"/>
        <end position="190"/>
    </location>
</feature>
<feature type="domain" description="Acyltransferase 3" evidence="2">
    <location>
        <begin position="11"/>
        <end position="323"/>
    </location>
</feature>
<keyword evidence="3" id="KW-0808">Transferase</keyword>
<proteinExistence type="predicted"/>
<dbReference type="EMBL" id="JAKLTN010000001">
    <property type="protein sequence ID" value="MCG2575999.1"/>
    <property type="molecule type" value="Genomic_DNA"/>
</dbReference>
<dbReference type="PANTHER" id="PTHR23028">
    <property type="entry name" value="ACETYLTRANSFERASE"/>
    <property type="match status" value="1"/>
</dbReference>
<sequence>MSPNANRMPLIDALKAVAALLVLMNHFSSYGPLAEAARDYFPGVFNWFFEYGRMAVQVFLVIAGFLAARGLSADGQALGASPLPLLWKRYLRLAVPYLAAIGLAIIAAAIADQWMEDDAIPARATFLQWLAHATLLHGLLGFDALSAGVWYIAIDFQLFALMALLLWSGRIRIVAPALVLAVATASLFWFNRDASWDNWAIYFFGSYGLGAAAWWASGRKQMSAWLGVILTVAIAALVIDFRLRIALALGVALLLGFGRRSGLLAQWPNFRPLAFLGQISYSVFLVHFPILLLANTLYAQTDYDSSLSTLVCLGLSVVASLAAATLFYRWIESPEASRRITATCGWLFANTLAVARKVPLIGTLLPNRT</sequence>
<dbReference type="RefSeq" id="WP_275707482.1">
    <property type="nucleotide sequence ID" value="NZ_JAKLTN010000001.1"/>
</dbReference>
<gene>
    <name evidence="3" type="ORF">LZ012_03195</name>
</gene>
<dbReference type="GO" id="GO:0016746">
    <property type="term" value="F:acyltransferase activity"/>
    <property type="evidence" value="ECO:0007669"/>
    <property type="project" value="UniProtKB-KW"/>
</dbReference>
<evidence type="ECO:0000313" key="4">
    <source>
        <dbReference type="Proteomes" id="UP001165384"/>
    </source>
</evidence>
<protein>
    <submittedName>
        <fullName evidence="3">Acyltransferase</fullName>
    </submittedName>
</protein>
<dbReference type="Pfam" id="PF01757">
    <property type="entry name" value="Acyl_transf_3"/>
    <property type="match status" value="1"/>
</dbReference>
<keyword evidence="4" id="KW-1185">Reference proteome</keyword>
<evidence type="ECO:0000259" key="2">
    <source>
        <dbReference type="Pfam" id="PF01757"/>
    </source>
</evidence>
<evidence type="ECO:0000256" key="1">
    <source>
        <dbReference type="SAM" id="Phobius"/>
    </source>
</evidence>
<feature type="transmembrane region" description="Helical" evidence="1">
    <location>
        <begin position="52"/>
        <end position="72"/>
    </location>
</feature>
<feature type="transmembrane region" description="Helical" evidence="1">
    <location>
        <begin position="149"/>
        <end position="167"/>
    </location>
</feature>
<dbReference type="InterPro" id="IPR050879">
    <property type="entry name" value="Acyltransferase_3"/>
</dbReference>
<organism evidence="3 4">
    <name type="scientific">Dechloromonas hankyongensis</name>
    <dbReference type="NCBI Taxonomy" id="2908002"/>
    <lineage>
        <taxon>Bacteria</taxon>
        <taxon>Pseudomonadati</taxon>
        <taxon>Pseudomonadota</taxon>
        <taxon>Betaproteobacteria</taxon>
        <taxon>Rhodocyclales</taxon>
        <taxon>Azonexaceae</taxon>
        <taxon>Dechloromonas</taxon>
    </lineage>
</organism>
<feature type="transmembrane region" description="Helical" evidence="1">
    <location>
        <begin position="93"/>
        <end position="114"/>
    </location>
</feature>
<feature type="transmembrane region" description="Helical" evidence="1">
    <location>
        <begin position="199"/>
        <end position="216"/>
    </location>
</feature>
<keyword evidence="3" id="KW-0012">Acyltransferase</keyword>
<dbReference type="InterPro" id="IPR002656">
    <property type="entry name" value="Acyl_transf_3_dom"/>
</dbReference>
<accession>A0ABS9JYL6</accession>
<reference evidence="3" key="1">
    <citation type="submission" date="2022-01" db="EMBL/GenBank/DDBJ databases">
        <authorList>
            <person name="Jo J.-H."/>
            <person name="Im W.-T."/>
        </authorList>
    </citation>
    <scope>NUCLEOTIDE SEQUENCE</scope>
    <source>
        <strain evidence="3">XY25</strain>
    </source>
</reference>
<feature type="transmembrane region" description="Helical" evidence="1">
    <location>
        <begin position="279"/>
        <end position="298"/>
    </location>
</feature>
<comment type="caution">
    <text evidence="3">The sequence shown here is derived from an EMBL/GenBank/DDBJ whole genome shotgun (WGS) entry which is preliminary data.</text>
</comment>
<name>A0ABS9JYL6_9RHOO</name>
<dbReference type="Proteomes" id="UP001165384">
    <property type="component" value="Unassembled WGS sequence"/>
</dbReference>
<keyword evidence="1" id="KW-1133">Transmembrane helix</keyword>
<keyword evidence="1" id="KW-0812">Transmembrane</keyword>
<feature type="transmembrane region" description="Helical" evidence="1">
    <location>
        <begin position="310"/>
        <end position="331"/>
    </location>
</feature>
<dbReference type="PANTHER" id="PTHR23028:SF53">
    <property type="entry name" value="ACYL_TRANSF_3 DOMAIN-CONTAINING PROTEIN"/>
    <property type="match status" value="1"/>
</dbReference>
<feature type="transmembrane region" description="Helical" evidence="1">
    <location>
        <begin position="222"/>
        <end position="239"/>
    </location>
</feature>
<keyword evidence="1" id="KW-0472">Membrane</keyword>